<organism evidence="3 4">
    <name type="scientific">Lasiosphaeris hirsuta</name>
    <dbReference type="NCBI Taxonomy" id="260670"/>
    <lineage>
        <taxon>Eukaryota</taxon>
        <taxon>Fungi</taxon>
        <taxon>Dikarya</taxon>
        <taxon>Ascomycota</taxon>
        <taxon>Pezizomycotina</taxon>
        <taxon>Sordariomycetes</taxon>
        <taxon>Sordariomycetidae</taxon>
        <taxon>Sordariales</taxon>
        <taxon>Lasiosphaeriaceae</taxon>
        <taxon>Lasiosphaeris</taxon>
    </lineage>
</organism>
<feature type="transmembrane region" description="Helical" evidence="2">
    <location>
        <begin position="194"/>
        <end position="215"/>
    </location>
</feature>
<protein>
    <recommendedName>
        <fullName evidence="5">DUF1275 domain protein</fullName>
    </recommendedName>
</protein>
<evidence type="ECO:0008006" key="5">
    <source>
        <dbReference type="Google" id="ProtNLM"/>
    </source>
</evidence>
<evidence type="ECO:0000256" key="2">
    <source>
        <dbReference type="SAM" id="Phobius"/>
    </source>
</evidence>
<name>A0AA40B1F4_9PEZI</name>
<reference evidence="3" key="1">
    <citation type="submission" date="2023-06" db="EMBL/GenBank/DDBJ databases">
        <title>Genome-scale phylogeny and comparative genomics of the fungal order Sordariales.</title>
        <authorList>
            <consortium name="Lawrence Berkeley National Laboratory"/>
            <person name="Hensen N."/>
            <person name="Bonometti L."/>
            <person name="Westerberg I."/>
            <person name="Brannstrom I.O."/>
            <person name="Guillou S."/>
            <person name="Cros-Aarteil S."/>
            <person name="Calhoun S."/>
            <person name="Haridas S."/>
            <person name="Kuo A."/>
            <person name="Mondo S."/>
            <person name="Pangilinan J."/>
            <person name="Riley R."/>
            <person name="Labutti K."/>
            <person name="Andreopoulos B."/>
            <person name="Lipzen A."/>
            <person name="Chen C."/>
            <person name="Yanf M."/>
            <person name="Daum C."/>
            <person name="Ng V."/>
            <person name="Clum A."/>
            <person name="Steindorff A."/>
            <person name="Ohm R."/>
            <person name="Martin F."/>
            <person name="Silar P."/>
            <person name="Natvig D."/>
            <person name="Lalanne C."/>
            <person name="Gautier V."/>
            <person name="Ament-Velasquez S.L."/>
            <person name="Kruys A."/>
            <person name="Hutchinson M.I."/>
            <person name="Powell A.J."/>
            <person name="Barry K."/>
            <person name="Miller A.N."/>
            <person name="Grigoriev I.V."/>
            <person name="Debuchy R."/>
            <person name="Gladieux P."/>
            <person name="Thoren M.H."/>
            <person name="Johannesson H."/>
        </authorList>
    </citation>
    <scope>NUCLEOTIDE SEQUENCE</scope>
    <source>
        <strain evidence="3">SMH4607-1</strain>
    </source>
</reference>
<feature type="transmembrane region" description="Helical" evidence="2">
    <location>
        <begin position="275"/>
        <end position="296"/>
    </location>
</feature>
<keyword evidence="4" id="KW-1185">Reference proteome</keyword>
<dbReference type="Pfam" id="PF06912">
    <property type="entry name" value="DUF1275"/>
    <property type="match status" value="1"/>
</dbReference>
<keyword evidence="2" id="KW-0472">Membrane</keyword>
<gene>
    <name evidence="3" type="ORF">B0H67DRAFT_571902</name>
</gene>
<comment type="caution">
    <text evidence="3">The sequence shown here is derived from an EMBL/GenBank/DDBJ whole genome shotgun (WGS) entry which is preliminary data.</text>
</comment>
<proteinExistence type="predicted"/>
<dbReference type="PANTHER" id="PTHR37488">
    <property type="entry name" value="DUF1275 DOMAIN-CONTAINING PROTEIN"/>
    <property type="match status" value="1"/>
</dbReference>
<evidence type="ECO:0000256" key="1">
    <source>
        <dbReference type="SAM" id="MobiDB-lite"/>
    </source>
</evidence>
<feature type="transmembrane region" description="Helical" evidence="2">
    <location>
        <begin position="252"/>
        <end position="269"/>
    </location>
</feature>
<feature type="transmembrane region" description="Helical" evidence="2">
    <location>
        <begin position="110"/>
        <end position="128"/>
    </location>
</feature>
<feature type="compositionally biased region" description="Polar residues" evidence="1">
    <location>
        <begin position="9"/>
        <end position="21"/>
    </location>
</feature>
<dbReference type="Proteomes" id="UP001172102">
    <property type="component" value="Unassembled WGS sequence"/>
</dbReference>
<dbReference type="EMBL" id="JAUKUA010000002">
    <property type="protein sequence ID" value="KAK0725923.1"/>
    <property type="molecule type" value="Genomic_DNA"/>
</dbReference>
<dbReference type="InterPro" id="IPR010699">
    <property type="entry name" value="DUF1275"/>
</dbReference>
<feature type="transmembrane region" description="Helical" evidence="2">
    <location>
        <begin position="140"/>
        <end position="160"/>
    </location>
</feature>
<feature type="region of interest" description="Disordered" evidence="1">
    <location>
        <begin position="1"/>
        <end position="21"/>
    </location>
</feature>
<dbReference type="PANTHER" id="PTHR37488:SF8">
    <property type="entry name" value="DUF1275 DOMAIN PROTEIN (AFU_ORTHOLOGUE AFUA_5G13060)"/>
    <property type="match status" value="1"/>
</dbReference>
<keyword evidence="2" id="KW-0812">Transmembrane</keyword>
<sequence length="313" mass="32534">MTADHETASDSNPNSGVNTPTLQKQLEASKAATALEKASNGSPSQSWLSQLRDDISLSYADLPVLACCMVSGLCDSVAFNATGTFASMQTGNTIFLALGASGLPSNMPLLWLRALVSISAFWAGCFAFSKSRHLAPQRKATLSISFLIQAGFILTAAALAQANIVPAFGEAFLSPTPSHAAESAHLTNEDNPMALLPLALLAFQFGGQIVTSRILGFNEVPTNVLTSLYCDLLSDPALLAGVGANPKRNRRVAAIILMLLGAIVGGWLQRSAAGMSAALWIAGGIKVVIAAAWIGWRSKAVPVPVEGEGKVGA</sequence>
<dbReference type="AlphaFoldDB" id="A0AA40B1F4"/>
<evidence type="ECO:0000313" key="3">
    <source>
        <dbReference type="EMBL" id="KAK0725923.1"/>
    </source>
</evidence>
<accession>A0AA40B1F4</accession>
<keyword evidence="2" id="KW-1133">Transmembrane helix</keyword>
<evidence type="ECO:0000313" key="4">
    <source>
        <dbReference type="Proteomes" id="UP001172102"/>
    </source>
</evidence>